<protein>
    <recommendedName>
        <fullName evidence="1">UPF0398 protein NCTC12092_01587</fullName>
    </recommendedName>
</protein>
<evidence type="ECO:0000256" key="1">
    <source>
        <dbReference type="HAMAP-Rule" id="MF_01575"/>
    </source>
</evidence>
<gene>
    <name evidence="2" type="primary">ypsA</name>
    <name evidence="2" type="ORF">NCTC12092_01587</name>
</gene>
<dbReference type="PIRSF" id="PIRSF021290">
    <property type="entry name" value="DUF1273"/>
    <property type="match status" value="1"/>
</dbReference>
<reference evidence="2 3" key="1">
    <citation type="submission" date="2018-06" db="EMBL/GenBank/DDBJ databases">
        <authorList>
            <consortium name="Pathogen Informatics"/>
            <person name="Doyle S."/>
        </authorList>
    </citation>
    <scope>NUCLEOTIDE SEQUENCE [LARGE SCALE GENOMIC DNA]</scope>
    <source>
        <strain evidence="2 3">NCTC12092</strain>
    </source>
</reference>
<dbReference type="RefSeq" id="WP_115251248.1">
    <property type="nucleotide sequence ID" value="NZ_UHFF01000002.1"/>
</dbReference>
<name>A0A380JUY4_9STRE</name>
<comment type="similarity">
    <text evidence="1">Belongs to the UPF0398 family.</text>
</comment>
<proteinExistence type="inferred from homology"/>
<evidence type="ECO:0000313" key="2">
    <source>
        <dbReference type="EMBL" id="SUN47889.1"/>
    </source>
</evidence>
<dbReference type="SUPFAM" id="SSF102405">
    <property type="entry name" value="MCP/YpsA-like"/>
    <property type="match status" value="1"/>
</dbReference>
<dbReference type="EMBL" id="UHFF01000002">
    <property type="protein sequence ID" value="SUN47889.1"/>
    <property type="molecule type" value="Genomic_DNA"/>
</dbReference>
<dbReference type="AlphaFoldDB" id="A0A380JUY4"/>
<dbReference type="Gene3D" id="3.40.50.450">
    <property type="match status" value="1"/>
</dbReference>
<dbReference type="PANTHER" id="PTHR38440:SF1">
    <property type="entry name" value="UPF0398 PROTEIN SPR0331"/>
    <property type="match status" value="1"/>
</dbReference>
<sequence>MTAILVTGYRSFELGIFSEKDKRVAIIKKAIKRDLIAYLEEGVDWFIFTGNLGFEQWALEVANDLKKTYPLKTATIFAFETHGSTWNDRNQELLQQFQATDFVKYSYPSYESPKQLKSYHHFLIHNTDGAYLFYDSEHETRLSYLVAAMKEQPCYPLSFLSFERLNDIADE</sequence>
<dbReference type="HAMAP" id="MF_01575">
    <property type="entry name" value="UPF0398"/>
    <property type="match status" value="1"/>
</dbReference>
<evidence type="ECO:0000313" key="3">
    <source>
        <dbReference type="Proteomes" id="UP000254461"/>
    </source>
</evidence>
<dbReference type="InterPro" id="IPR010697">
    <property type="entry name" value="YspA"/>
</dbReference>
<dbReference type="NCBIfam" id="NF010181">
    <property type="entry name" value="PRK13660.1"/>
    <property type="match status" value="1"/>
</dbReference>
<dbReference type="PANTHER" id="PTHR38440">
    <property type="entry name" value="UPF0398 PROTEIN YPSA"/>
    <property type="match status" value="1"/>
</dbReference>
<accession>A0A380JUY4</accession>
<dbReference type="Pfam" id="PF06908">
    <property type="entry name" value="YpsA"/>
    <property type="match status" value="1"/>
</dbReference>
<organism evidence="2 3">
    <name type="scientific">Streptococcus equi subsp. equi</name>
    <dbReference type="NCBI Taxonomy" id="148942"/>
    <lineage>
        <taxon>Bacteria</taxon>
        <taxon>Bacillati</taxon>
        <taxon>Bacillota</taxon>
        <taxon>Bacilli</taxon>
        <taxon>Lactobacillales</taxon>
        <taxon>Streptococcaceae</taxon>
        <taxon>Streptococcus</taxon>
    </lineage>
</organism>
<dbReference type="Proteomes" id="UP000254461">
    <property type="component" value="Unassembled WGS sequence"/>
</dbReference>